<dbReference type="STRING" id="767817.Desgi_2366"/>
<dbReference type="EMBL" id="CP003273">
    <property type="protein sequence ID" value="AGL01781.1"/>
    <property type="molecule type" value="Genomic_DNA"/>
</dbReference>
<evidence type="ECO:0000259" key="2">
    <source>
        <dbReference type="Pfam" id="PF01645"/>
    </source>
</evidence>
<evidence type="ECO:0000256" key="1">
    <source>
        <dbReference type="ARBA" id="ARBA00009716"/>
    </source>
</evidence>
<dbReference type="InterPro" id="IPR013785">
    <property type="entry name" value="Aldolase_TIM"/>
</dbReference>
<dbReference type="OrthoDB" id="9758182at2"/>
<sequence>MSYSNGINASAATLTKNRTPGNVCSSSGLCATCIDGCPGLCEVGKSAYRGRELIYPQPFGSTTSASQKEYPVDLSHLNIMGTAVGAHGIEADSDKATFPAVNLETEIGSTNTIKLKLPIVIPGLGSTQVAKDNWEGLAIGAAISGIVLTIGENVCGMDPDGEIKNGRVVKSPDMARRVKLFQEWYNGYGAIVVQFNVEDTRLGVAEYVINELGVEAVEIKWGQGAKDIGGEVKLPSLERAQQLKSRGYIVFPDPENTNVQQSYAQGSVKEFERHSRIGMVDEESFMARVAELRSLGAKHVMLKTGAYRPADLARAVKFASLAKIDLLTIDGAGGGTGMSPWRMMNEWGVPTVYLESLLYQYMERIKAKGMYVPKVAVAGGFSLEDHMYKGLALAAPYVKAIGMARAPLAAAMVGKTIGNYVKEGKVPADIAKRYGNTVEQIFTANTALKQQYGEDAARIPATAMGVYTYFDRLAVGLQQLMCGARKFSLDYITRDDLASITREAADVTGIPYIMDLDAEEVEKILG</sequence>
<dbReference type="InterPro" id="IPR002932">
    <property type="entry name" value="Glu_synthdom"/>
</dbReference>
<name>R4KQ62_9FIRM</name>
<keyword evidence="4" id="KW-1185">Reference proteome</keyword>
<proteinExistence type="inferred from homology"/>
<dbReference type="CDD" id="cd02808">
    <property type="entry name" value="GltS_FMN"/>
    <property type="match status" value="1"/>
</dbReference>
<dbReference type="Pfam" id="PF01645">
    <property type="entry name" value="Glu_synthase"/>
    <property type="match status" value="1"/>
</dbReference>
<dbReference type="HOGENOM" id="CLU_521509_0_0_9"/>
<dbReference type="KEGG" id="dgi:Desgi_2366"/>
<dbReference type="SUPFAM" id="SSF51395">
    <property type="entry name" value="FMN-linked oxidoreductases"/>
    <property type="match status" value="1"/>
</dbReference>
<protein>
    <submittedName>
        <fullName evidence="3">Glutamate synthase family protein</fullName>
    </submittedName>
</protein>
<reference evidence="3 4" key="1">
    <citation type="submission" date="2012-01" db="EMBL/GenBank/DDBJ databases">
        <title>Complete sequence of Desulfotomaculum gibsoniae DSM 7213.</title>
        <authorList>
            <consortium name="US DOE Joint Genome Institute"/>
            <person name="Lucas S."/>
            <person name="Han J."/>
            <person name="Lapidus A."/>
            <person name="Cheng J.-F."/>
            <person name="Goodwin L."/>
            <person name="Pitluck S."/>
            <person name="Peters L."/>
            <person name="Ovchinnikova G."/>
            <person name="Teshima H."/>
            <person name="Detter J.C."/>
            <person name="Han C."/>
            <person name="Tapia R."/>
            <person name="Land M."/>
            <person name="Hauser L."/>
            <person name="Kyrpides N."/>
            <person name="Ivanova N."/>
            <person name="Pagani I."/>
            <person name="Parshina S."/>
            <person name="Plugge C."/>
            <person name="Muyzer G."/>
            <person name="Kuever J."/>
            <person name="Ivanova A."/>
            <person name="Nazina T."/>
            <person name="Klenk H.-P."/>
            <person name="Brambilla E."/>
            <person name="Spring S."/>
            <person name="Stams A.F."/>
            <person name="Woyke T."/>
        </authorList>
    </citation>
    <scope>NUCLEOTIDE SEQUENCE [LARGE SCALE GENOMIC DNA]</scope>
    <source>
        <strain evidence="3 4">DSM 7213</strain>
    </source>
</reference>
<organism evidence="3 4">
    <name type="scientific">Desulfoscipio gibsoniae DSM 7213</name>
    <dbReference type="NCBI Taxonomy" id="767817"/>
    <lineage>
        <taxon>Bacteria</taxon>
        <taxon>Bacillati</taxon>
        <taxon>Bacillota</taxon>
        <taxon>Clostridia</taxon>
        <taxon>Eubacteriales</taxon>
        <taxon>Desulfallaceae</taxon>
        <taxon>Desulfoscipio</taxon>
    </lineage>
</organism>
<gene>
    <name evidence="3" type="ORF">Desgi_2366</name>
</gene>
<accession>R4KQ62</accession>
<dbReference type="eggNOG" id="COG1304">
    <property type="taxonomic scope" value="Bacteria"/>
</dbReference>
<dbReference type="Gene3D" id="3.20.20.70">
    <property type="entry name" value="Aldolase class I"/>
    <property type="match status" value="1"/>
</dbReference>
<comment type="similarity">
    <text evidence="1">Belongs to the glutamate synthase family.</text>
</comment>
<dbReference type="GO" id="GO:0015930">
    <property type="term" value="F:glutamate synthase activity"/>
    <property type="evidence" value="ECO:0007669"/>
    <property type="project" value="InterPro"/>
</dbReference>
<evidence type="ECO:0000313" key="4">
    <source>
        <dbReference type="Proteomes" id="UP000013520"/>
    </source>
</evidence>
<dbReference type="Proteomes" id="UP000013520">
    <property type="component" value="Chromosome"/>
</dbReference>
<feature type="domain" description="Glutamate synthase" evidence="2">
    <location>
        <begin position="279"/>
        <end position="399"/>
    </location>
</feature>
<dbReference type="GO" id="GO:0006537">
    <property type="term" value="P:glutamate biosynthetic process"/>
    <property type="evidence" value="ECO:0007669"/>
    <property type="project" value="InterPro"/>
</dbReference>
<dbReference type="RefSeq" id="WP_006523023.1">
    <property type="nucleotide sequence ID" value="NC_021184.1"/>
</dbReference>
<evidence type="ECO:0000313" key="3">
    <source>
        <dbReference type="EMBL" id="AGL01781.1"/>
    </source>
</evidence>
<dbReference type="AlphaFoldDB" id="R4KQ62"/>